<dbReference type="Gene3D" id="3.30.9.10">
    <property type="entry name" value="D-Amino Acid Oxidase, subunit A, domain 2"/>
    <property type="match status" value="1"/>
</dbReference>
<dbReference type="PANTHER" id="PTHR43104:SF2">
    <property type="entry name" value="L-2-HYDROXYGLUTARATE DEHYDROGENASE, MITOCHONDRIAL"/>
    <property type="match status" value="1"/>
</dbReference>
<dbReference type="NCBIfam" id="NF009875">
    <property type="entry name" value="PRK13339.1"/>
    <property type="match status" value="1"/>
</dbReference>
<dbReference type="InterPro" id="IPR006231">
    <property type="entry name" value="MQO"/>
</dbReference>
<comment type="similarity">
    <text evidence="4 9">Belongs to the MQO family.</text>
</comment>
<comment type="pathway">
    <text evidence="3 9">Carbohydrate metabolism; tricarboxylic acid cycle; oxaloacetate from (S)-malate (quinone route): step 1/1.</text>
</comment>
<dbReference type="NCBIfam" id="NF003609">
    <property type="entry name" value="PRK05257.2-5"/>
    <property type="match status" value="1"/>
</dbReference>
<dbReference type="UniPathway" id="UPA00223">
    <property type="reaction ID" value="UER01008"/>
</dbReference>
<dbReference type="PANTHER" id="PTHR43104">
    <property type="entry name" value="L-2-HYDROXYGLUTARATE DEHYDROGENASE, MITOCHONDRIAL"/>
    <property type="match status" value="1"/>
</dbReference>
<dbReference type="GO" id="GO:0008924">
    <property type="term" value="F:L-malate dehydrogenase (quinone) activity"/>
    <property type="evidence" value="ECO:0007669"/>
    <property type="project" value="UniProtKB-UniRule"/>
</dbReference>
<sequence length="490" mass="54003">MAKATDVVLVGGGMMSATLGVLLRELEPSWEITIIERLSDVALESTSPWNNAGTGHSALCELNYAPLGADGTVNPERALGIAEQFQISRQFWASLVNEGKLADNSFINSVPHMSLVMNADHCAYLQKRFDAFKPQKLFEKMEFSTDRSQIAEWAPLTMAGRDENQPVAANYSAEGTDIDFGNLTRQMVKYLVDNGVRVEFNRHVENITREADGAWTLKTTNTQDNTSPLTFRSRFVFLGAGGGALTLLQKSKIPEGRGYGGFPVSGLFFRTQNEAIAEQHNAKVYGQASVGAPPMSVPHLDTRHVDGKRYLMFGPYAGFKPNFLKQGSMMDLPMSIHRGNLMPILRASWDNMPLTKYLLGELRKTKEERLSSLLEYYPQANPDDWELITAGQRVQVIKKDDKKGGILQFGTEIVTHADGSLAALLGASPGASTAVPLMIKLMHQCFPDRAASWEGRLKELVPGYGVKLNDHPDLAEEILSHTAKVLGIHH</sequence>
<dbReference type="NCBIfam" id="NF003605">
    <property type="entry name" value="PRK05257.1-4"/>
    <property type="match status" value="1"/>
</dbReference>
<dbReference type="Gene3D" id="3.50.50.60">
    <property type="entry name" value="FAD/NAD(P)-binding domain"/>
    <property type="match status" value="1"/>
</dbReference>
<evidence type="ECO:0000256" key="1">
    <source>
        <dbReference type="ARBA" id="ARBA00001139"/>
    </source>
</evidence>
<dbReference type="InterPro" id="IPR036188">
    <property type="entry name" value="FAD/NAD-bd_sf"/>
</dbReference>
<keyword evidence="6 9" id="KW-0285">Flavoprotein</keyword>
<dbReference type="NCBIfam" id="NF003606">
    <property type="entry name" value="PRK05257.2-1"/>
    <property type="match status" value="1"/>
</dbReference>
<dbReference type="SUPFAM" id="SSF51905">
    <property type="entry name" value="FAD/NAD(P)-binding domain"/>
    <property type="match status" value="1"/>
</dbReference>
<dbReference type="HAMAP" id="MF_00212">
    <property type="entry name" value="MQO"/>
    <property type="match status" value="1"/>
</dbReference>
<keyword evidence="7 9" id="KW-0274">FAD</keyword>
<proteinExistence type="inferred from homology"/>
<keyword evidence="5 9" id="KW-0816">Tricarboxylic acid cycle</keyword>
<organism evidence="10 11">
    <name type="scientific">Bergeriella denitrificans</name>
    <name type="common">Neisseria denitrificans</name>
    <dbReference type="NCBI Taxonomy" id="494"/>
    <lineage>
        <taxon>Bacteria</taxon>
        <taxon>Pseudomonadati</taxon>
        <taxon>Pseudomonadota</taxon>
        <taxon>Betaproteobacteria</taxon>
        <taxon>Neisseriales</taxon>
        <taxon>Neisseriaceae</taxon>
        <taxon>Bergeriella</taxon>
    </lineage>
</organism>
<name>A0A378UK15_BERDE</name>
<dbReference type="NCBIfam" id="NF003610">
    <property type="entry name" value="PRK05257.3-1"/>
    <property type="match status" value="1"/>
</dbReference>
<gene>
    <name evidence="9 10" type="primary">mqo</name>
    <name evidence="10" type="ORF">NCTC10295_01854</name>
</gene>
<comment type="cofactor">
    <cofactor evidence="2 9">
        <name>FAD</name>
        <dbReference type="ChEBI" id="CHEBI:57692"/>
    </cofactor>
</comment>
<evidence type="ECO:0000313" key="10">
    <source>
        <dbReference type="EMBL" id="STZ77053.1"/>
    </source>
</evidence>
<dbReference type="Proteomes" id="UP000254651">
    <property type="component" value="Unassembled WGS sequence"/>
</dbReference>
<dbReference type="GO" id="GO:0006099">
    <property type="term" value="P:tricarboxylic acid cycle"/>
    <property type="evidence" value="ECO:0007669"/>
    <property type="project" value="UniProtKB-UniRule"/>
</dbReference>
<dbReference type="EMBL" id="UGQS01000002">
    <property type="protein sequence ID" value="STZ77053.1"/>
    <property type="molecule type" value="Genomic_DNA"/>
</dbReference>
<evidence type="ECO:0000256" key="7">
    <source>
        <dbReference type="ARBA" id="ARBA00022827"/>
    </source>
</evidence>
<dbReference type="NCBIfam" id="NF003611">
    <property type="entry name" value="PRK05257.3-2"/>
    <property type="match status" value="1"/>
</dbReference>
<evidence type="ECO:0000256" key="4">
    <source>
        <dbReference type="ARBA" id="ARBA00006389"/>
    </source>
</evidence>
<dbReference type="EC" id="1.1.5.4" evidence="9"/>
<evidence type="ECO:0000256" key="6">
    <source>
        <dbReference type="ARBA" id="ARBA00022630"/>
    </source>
</evidence>
<evidence type="ECO:0000256" key="8">
    <source>
        <dbReference type="ARBA" id="ARBA00023002"/>
    </source>
</evidence>
<reference evidence="10 11" key="1">
    <citation type="submission" date="2018-06" db="EMBL/GenBank/DDBJ databases">
        <authorList>
            <consortium name="Pathogen Informatics"/>
            <person name="Doyle S."/>
        </authorList>
    </citation>
    <scope>NUCLEOTIDE SEQUENCE [LARGE SCALE GENOMIC DNA]</scope>
    <source>
        <strain evidence="10 11">NCTC10295</strain>
    </source>
</reference>
<dbReference type="NCBIfam" id="NF003603">
    <property type="entry name" value="PRK05257.1-1"/>
    <property type="match status" value="1"/>
</dbReference>
<dbReference type="AlphaFoldDB" id="A0A378UK15"/>
<keyword evidence="11" id="KW-1185">Reference proteome</keyword>
<dbReference type="Pfam" id="PF06039">
    <property type="entry name" value="Mqo"/>
    <property type="match status" value="1"/>
</dbReference>
<comment type="catalytic activity">
    <reaction evidence="1 9">
        <text>(S)-malate + a quinone = a quinol + oxaloacetate</text>
        <dbReference type="Rhea" id="RHEA:46012"/>
        <dbReference type="ChEBI" id="CHEBI:15589"/>
        <dbReference type="ChEBI" id="CHEBI:16452"/>
        <dbReference type="ChEBI" id="CHEBI:24646"/>
        <dbReference type="ChEBI" id="CHEBI:132124"/>
        <dbReference type="EC" id="1.1.5.4"/>
    </reaction>
</comment>
<dbReference type="NCBIfam" id="TIGR01320">
    <property type="entry name" value="mal_quin_oxido"/>
    <property type="match status" value="1"/>
</dbReference>
<protein>
    <recommendedName>
        <fullName evidence="9">Probable malate:quinone oxidoreductase</fullName>
        <ecNumber evidence="9">1.1.5.4</ecNumber>
    </recommendedName>
    <alternativeName>
        <fullName evidence="9">MQO</fullName>
    </alternativeName>
    <alternativeName>
        <fullName evidence="9">Malate dehydrogenase [quinone]</fullName>
    </alternativeName>
</protein>
<keyword evidence="8 9" id="KW-0560">Oxidoreductase</keyword>
<dbReference type="RefSeq" id="WP_066078997.1">
    <property type="nucleotide sequence ID" value="NZ_CP181246.1"/>
</dbReference>
<evidence type="ECO:0000256" key="3">
    <source>
        <dbReference type="ARBA" id="ARBA00005012"/>
    </source>
</evidence>
<evidence type="ECO:0000256" key="5">
    <source>
        <dbReference type="ARBA" id="ARBA00022532"/>
    </source>
</evidence>
<evidence type="ECO:0000256" key="9">
    <source>
        <dbReference type="HAMAP-Rule" id="MF_00212"/>
    </source>
</evidence>
<dbReference type="GO" id="GO:0047545">
    <property type="term" value="F:(S)-2-hydroxyglutarate dehydrogenase activity"/>
    <property type="evidence" value="ECO:0007669"/>
    <property type="project" value="TreeGrafter"/>
</dbReference>
<evidence type="ECO:0000256" key="2">
    <source>
        <dbReference type="ARBA" id="ARBA00001974"/>
    </source>
</evidence>
<accession>A0A378UK15</accession>
<evidence type="ECO:0000313" key="11">
    <source>
        <dbReference type="Proteomes" id="UP000254651"/>
    </source>
</evidence>